<gene>
    <name evidence="1" type="ORF">BRAA04T17868Z</name>
</gene>
<evidence type="ECO:0000313" key="1">
    <source>
        <dbReference type="EMBL" id="VDD14248.1"/>
    </source>
</evidence>
<reference evidence="1" key="1">
    <citation type="submission" date="2018-11" db="EMBL/GenBank/DDBJ databases">
        <authorList>
            <consortium name="Genoscope - CEA"/>
            <person name="William W."/>
        </authorList>
    </citation>
    <scope>NUCLEOTIDE SEQUENCE</scope>
</reference>
<sequence length="109" mass="12986">MWQRSRKLLTVASCLMLVAPLILLRSVADRFVKVLLWKLRLLSQDTKQMVIRFLWEDQTTSTRLTTAKMWCFRIFQGSWKQTKPTQRLESYLPAKLTKLALWSLRSQQK</sequence>
<proteinExistence type="predicted"/>
<dbReference type="AlphaFoldDB" id="A0A3P6CKH2"/>
<name>A0A3P6CKH2_BRACM</name>
<protein>
    <submittedName>
        <fullName evidence="1">Uncharacterized protein</fullName>
    </submittedName>
</protein>
<organism evidence="1">
    <name type="scientific">Brassica campestris</name>
    <name type="common">Field mustard</name>
    <dbReference type="NCBI Taxonomy" id="3711"/>
    <lineage>
        <taxon>Eukaryota</taxon>
        <taxon>Viridiplantae</taxon>
        <taxon>Streptophyta</taxon>
        <taxon>Embryophyta</taxon>
        <taxon>Tracheophyta</taxon>
        <taxon>Spermatophyta</taxon>
        <taxon>Magnoliopsida</taxon>
        <taxon>eudicotyledons</taxon>
        <taxon>Gunneridae</taxon>
        <taxon>Pentapetalae</taxon>
        <taxon>rosids</taxon>
        <taxon>malvids</taxon>
        <taxon>Brassicales</taxon>
        <taxon>Brassicaceae</taxon>
        <taxon>Brassiceae</taxon>
        <taxon>Brassica</taxon>
    </lineage>
</organism>
<accession>A0A3P6CKH2</accession>
<dbReference type="EMBL" id="LR031576">
    <property type="protein sequence ID" value="VDD14248.1"/>
    <property type="molecule type" value="Genomic_DNA"/>
</dbReference>